<evidence type="ECO:0000256" key="3">
    <source>
        <dbReference type="ARBA" id="ARBA00022833"/>
    </source>
</evidence>
<dbReference type="PANTHER" id="PTHR46455">
    <property type="entry name" value="SET AND MYND DOMAIN CONTAINING, ARTHROPOD-SPECIFIC, MEMBER 4, ISOFORM A"/>
    <property type="match status" value="1"/>
</dbReference>
<dbReference type="CDD" id="cd20071">
    <property type="entry name" value="SET_SMYD"/>
    <property type="match status" value="1"/>
</dbReference>
<dbReference type="GO" id="GO:0008170">
    <property type="term" value="F:N-methyltransferase activity"/>
    <property type="evidence" value="ECO:0007669"/>
    <property type="project" value="UniProtKB-ARBA"/>
</dbReference>
<dbReference type="AlphaFoldDB" id="A0A9Q0MVI6"/>
<reference evidence="7" key="1">
    <citation type="submission" date="2022-07" db="EMBL/GenBank/DDBJ databases">
        <authorList>
            <person name="Trinca V."/>
            <person name="Uliana J.V.C."/>
            <person name="Torres T.T."/>
            <person name="Ward R.J."/>
            <person name="Monesi N."/>
        </authorList>
    </citation>
    <scope>NUCLEOTIDE SEQUENCE</scope>
    <source>
        <strain evidence="7">HSMRA1968</strain>
        <tissue evidence="7">Whole embryos</tissue>
    </source>
</reference>
<evidence type="ECO:0000259" key="5">
    <source>
        <dbReference type="PROSITE" id="PS50280"/>
    </source>
</evidence>
<dbReference type="GO" id="GO:0008270">
    <property type="term" value="F:zinc ion binding"/>
    <property type="evidence" value="ECO:0007669"/>
    <property type="project" value="UniProtKB-KW"/>
</dbReference>
<protein>
    <submittedName>
        <fullName evidence="7">SET domain-containing protein SmydA-8, isoform B</fullName>
    </submittedName>
</protein>
<feature type="domain" description="SET" evidence="5">
    <location>
        <begin position="45"/>
        <end position="279"/>
    </location>
</feature>
<dbReference type="PANTHER" id="PTHR46455:SF4">
    <property type="entry name" value="GH11294P"/>
    <property type="match status" value="1"/>
</dbReference>
<evidence type="ECO:0000259" key="6">
    <source>
        <dbReference type="PROSITE" id="PS50865"/>
    </source>
</evidence>
<evidence type="ECO:0000313" key="7">
    <source>
        <dbReference type="EMBL" id="KAJ6638676.1"/>
    </source>
</evidence>
<dbReference type="EMBL" id="WJQU01000003">
    <property type="protein sequence ID" value="KAJ6638676.1"/>
    <property type="molecule type" value="Genomic_DNA"/>
</dbReference>
<dbReference type="Gene3D" id="1.10.220.160">
    <property type="match status" value="1"/>
</dbReference>
<dbReference type="GO" id="GO:0008757">
    <property type="term" value="F:S-adenosylmethionine-dependent methyltransferase activity"/>
    <property type="evidence" value="ECO:0007669"/>
    <property type="project" value="UniProtKB-ARBA"/>
</dbReference>
<dbReference type="InterPro" id="IPR001214">
    <property type="entry name" value="SET_dom"/>
</dbReference>
<keyword evidence="3" id="KW-0862">Zinc</keyword>
<dbReference type="GO" id="GO:0008276">
    <property type="term" value="F:protein methyltransferase activity"/>
    <property type="evidence" value="ECO:0007669"/>
    <property type="project" value="UniProtKB-ARBA"/>
</dbReference>
<comment type="caution">
    <text evidence="7">The sequence shown here is derived from an EMBL/GenBank/DDBJ whole genome shotgun (WGS) entry which is preliminary data.</text>
</comment>
<evidence type="ECO:0000256" key="1">
    <source>
        <dbReference type="ARBA" id="ARBA00022723"/>
    </source>
</evidence>
<sequence length="528" mass="59589">MEMSTQNCAVCSIESKLKCSNCANVFYCSVAHQKDNWKAHKKYCYPIQVRTNDLFGRYLVASRDIKPGEIVLKESPLICGPSQITPPVCVGCLQGLNNSLSVECERCGWPICSKPCQKNISHKNECDLTVSRGSKVSLKQFFSPHPTYQCVTTLRCLMLKETNVDTWNKLIQLESHCDERRGSVLWLNDREGVAKFIQRFFKCNKWTEEEILKVAGIVQINGHEVPLTDPPYVSIYYFASFLEHACNANLTKTFTNKGEITLWTVGNIKKGEHLSICYTDVLWGTASRAHHLLQTKLFNCKCSRCEDVTELGTNYSAIKCNSKDKQCDGFLFPESLTKWENSWRCNKCSHNAEYKYVANIVERAGKDLNAMEKGNEEHCMKYINYYGQWLHPNHFYLSEVKIALTQIIGAGGQTALQSVSNEKLLLKIQLCQELLKIYKVLASAETRHLGALHFELHAGLAELGRRGAQQLNNSFRGAFEESLFNAEEAIRLLDKEPGVLPEGKICAQAKVNAESLRVVLGSTNAIDL</sequence>
<keyword evidence="2 4" id="KW-0863">Zinc-finger</keyword>
<dbReference type="Pfam" id="PF00856">
    <property type="entry name" value="SET"/>
    <property type="match status" value="1"/>
</dbReference>
<evidence type="ECO:0000256" key="2">
    <source>
        <dbReference type="ARBA" id="ARBA00022771"/>
    </source>
</evidence>
<dbReference type="Gene3D" id="2.170.270.10">
    <property type="entry name" value="SET domain"/>
    <property type="match status" value="1"/>
</dbReference>
<dbReference type="InterPro" id="IPR002893">
    <property type="entry name" value="Znf_MYND"/>
</dbReference>
<keyword evidence="8" id="KW-1185">Reference proteome</keyword>
<dbReference type="Proteomes" id="UP001151699">
    <property type="component" value="Chromosome X"/>
</dbReference>
<dbReference type="Gene3D" id="6.10.140.2220">
    <property type="match status" value="2"/>
</dbReference>
<accession>A0A9Q0MVI6</accession>
<keyword evidence="1" id="KW-0479">Metal-binding</keyword>
<dbReference type="Pfam" id="PF01753">
    <property type="entry name" value="zf-MYND"/>
    <property type="match status" value="1"/>
</dbReference>
<evidence type="ECO:0000313" key="8">
    <source>
        <dbReference type="Proteomes" id="UP001151699"/>
    </source>
</evidence>
<name>A0A9Q0MVI6_9DIPT</name>
<gene>
    <name evidence="7" type="primary">SmydA-8_5</name>
    <name evidence="7" type="ORF">Bhyg_11413</name>
</gene>
<dbReference type="PROSITE" id="PS01360">
    <property type="entry name" value="ZF_MYND_1"/>
    <property type="match status" value="1"/>
</dbReference>
<organism evidence="7 8">
    <name type="scientific">Pseudolycoriella hygida</name>
    <dbReference type="NCBI Taxonomy" id="35572"/>
    <lineage>
        <taxon>Eukaryota</taxon>
        <taxon>Metazoa</taxon>
        <taxon>Ecdysozoa</taxon>
        <taxon>Arthropoda</taxon>
        <taxon>Hexapoda</taxon>
        <taxon>Insecta</taxon>
        <taxon>Pterygota</taxon>
        <taxon>Neoptera</taxon>
        <taxon>Endopterygota</taxon>
        <taxon>Diptera</taxon>
        <taxon>Nematocera</taxon>
        <taxon>Sciaroidea</taxon>
        <taxon>Sciaridae</taxon>
        <taxon>Pseudolycoriella</taxon>
    </lineage>
</organism>
<dbReference type="SUPFAM" id="SSF82199">
    <property type="entry name" value="SET domain"/>
    <property type="match status" value="1"/>
</dbReference>
<evidence type="ECO:0000256" key="4">
    <source>
        <dbReference type="PROSITE-ProRule" id="PRU00134"/>
    </source>
</evidence>
<proteinExistence type="predicted"/>
<dbReference type="PROSITE" id="PS50865">
    <property type="entry name" value="ZF_MYND_2"/>
    <property type="match status" value="1"/>
</dbReference>
<feature type="domain" description="MYND-type" evidence="6">
    <location>
        <begin position="8"/>
        <end position="44"/>
    </location>
</feature>
<dbReference type="InterPro" id="IPR053010">
    <property type="entry name" value="SET_SmydA-8"/>
</dbReference>
<dbReference type="SMART" id="SM00317">
    <property type="entry name" value="SET"/>
    <property type="match status" value="1"/>
</dbReference>
<dbReference type="InterPro" id="IPR046341">
    <property type="entry name" value="SET_dom_sf"/>
</dbReference>
<dbReference type="OrthoDB" id="5952526at2759"/>
<dbReference type="PROSITE" id="PS50280">
    <property type="entry name" value="SET"/>
    <property type="match status" value="1"/>
</dbReference>